<evidence type="ECO:0000256" key="7">
    <source>
        <dbReference type="ARBA" id="ARBA00022490"/>
    </source>
</evidence>
<keyword evidence="10 16" id="KW-0479">Metal-binding</keyword>
<dbReference type="UniPathway" id="UPA00591">
    <property type="reaction ID" value="UER00648"/>
</dbReference>
<evidence type="ECO:0000256" key="15">
    <source>
        <dbReference type="ARBA" id="ARBA00049402"/>
    </source>
</evidence>
<dbReference type="EC" id="2.4.2.8" evidence="16"/>
<comment type="pathway">
    <text evidence="5">Purine metabolism; GMP biosynthesis via salvage pathway; GMP from guanine: step 1/1.</text>
</comment>
<evidence type="ECO:0000256" key="10">
    <source>
        <dbReference type="ARBA" id="ARBA00022723"/>
    </source>
</evidence>
<dbReference type="InterPro" id="IPR005904">
    <property type="entry name" value="Hxn_phspho_trans"/>
</dbReference>
<dbReference type="InterPro" id="IPR029057">
    <property type="entry name" value="PRTase-like"/>
</dbReference>
<dbReference type="GO" id="GO:0006178">
    <property type="term" value="P:guanine salvage"/>
    <property type="evidence" value="ECO:0007669"/>
    <property type="project" value="TreeGrafter"/>
</dbReference>
<evidence type="ECO:0000256" key="14">
    <source>
        <dbReference type="ARBA" id="ARBA00048811"/>
    </source>
</evidence>
<dbReference type="EMBL" id="QZAA01000239">
    <property type="protein sequence ID" value="RQD73728.1"/>
    <property type="molecule type" value="Genomic_DNA"/>
</dbReference>
<dbReference type="GO" id="GO:0032264">
    <property type="term" value="P:IMP salvage"/>
    <property type="evidence" value="ECO:0007669"/>
    <property type="project" value="UniProtKB-UniPathway"/>
</dbReference>
<dbReference type="Pfam" id="PF00156">
    <property type="entry name" value="Pribosyltran"/>
    <property type="match status" value="1"/>
</dbReference>
<comment type="cofactor">
    <cofactor evidence="1 16">
        <name>Mg(2+)</name>
        <dbReference type="ChEBI" id="CHEBI:18420"/>
    </cofactor>
</comment>
<accession>A0A424YAQ9</accession>
<dbReference type="GO" id="GO:0006166">
    <property type="term" value="P:purine ribonucleoside salvage"/>
    <property type="evidence" value="ECO:0007669"/>
    <property type="project" value="UniProtKB-KW"/>
</dbReference>
<evidence type="ECO:0000256" key="3">
    <source>
        <dbReference type="ARBA" id="ARBA00004496"/>
    </source>
</evidence>
<evidence type="ECO:0000256" key="5">
    <source>
        <dbReference type="ARBA" id="ARBA00004676"/>
    </source>
</evidence>
<protein>
    <recommendedName>
        <fullName evidence="16">Hypoxanthine phosphoribosyltransferase</fullName>
        <ecNumber evidence="16">2.4.2.8</ecNumber>
    </recommendedName>
</protein>
<evidence type="ECO:0000313" key="19">
    <source>
        <dbReference type="Proteomes" id="UP000285138"/>
    </source>
</evidence>
<dbReference type="AlphaFoldDB" id="A0A424YAQ9"/>
<dbReference type="GO" id="GO:0004422">
    <property type="term" value="F:hypoxanthine phosphoribosyltransferase activity"/>
    <property type="evidence" value="ECO:0007669"/>
    <property type="project" value="InterPro"/>
</dbReference>
<comment type="similarity">
    <text evidence="6 16">Belongs to the purine/pyrimidine phosphoribosyltransferase family.</text>
</comment>
<evidence type="ECO:0000256" key="8">
    <source>
        <dbReference type="ARBA" id="ARBA00022676"/>
    </source>
</evidence>
<dbReference type="PANTHER" id="PTHR43340:SF1">
    <property type="entry name" value="HYPOXANTHINE PHOSPHORIBOSYLTRANSFERASE"/>
    <property type="match status" value="1"/>
</dbReference>
<dbReference type="InterPro" id="IPR050408">
    <property type="entry name" value="HGPRT"/>
</dbReference>
<comment type="catalytic activity">
    <reaction evidence="15">
        <text>IMP + diphosphate = hypoxanthine + 5-phospho-alpha-D-ribose 1-diphosphate</text>
        <dbReference type="Rhea" id="RHEA:17973"/>
        <dbReference type="ChEBI" id="CHEBI:17368"/>
        <dbReference type="ChEBI" id="CHEBI:33019"/>
        <dbReference type="ChEBI" id="CHEBI:58017"/>
        <dbReference type="ChEBI" id="CHEBI:58053"/>
        <dbReference type="EC" id="2.4.2.8"/>
    </reaction>
    <physiologicalReaction direction="right-to-left" evidence="15">
        <dbReference type="Rhea" id="RHEA:17975"/>
    </physiologicalReaction>
</comment>
<dbReference type="Proteomes" id="UP000285138">
    <property type="component" value="Unassembled WGS sequence"/>
</dbReference>
<proteinExistence type="inferred from homology"/>
<reference evidence="18 19" key="1">
    <citation type="submission" date="2018-08" db="EMBL/GenBank/DDBJ databases">
        <title>The metabolism and importance of syntrophic acetate oxidation coupled to methane or sulfide production in haloalkaline environments.</title>
        <authorList>
            <person name="Timmers P.H.A."/>
            <person name="Vavourakis C.D."/>
            <person name="Sorokin D.Y."/>
            <person name="Sinninghe Damste J.S."/>
            <person name="Muyzer G."/>
            <person name="Stams A.J.M."/>
            <person name="Plugge C.M."/>
        </authorList>
    </citation>
    <scope>NUCLEOTIDE SEQUENCE [LARGE SCALE GENOMIC DNA]</scope>
    <source>
        <strain evidence="18">MSAO_Bac1</strain>
    </source>
</reference>
<dbReference type="CDD" id="cd06223">
    <property type="entry name" value="PRTases_typeI"/>
    <property type="match status" value="1"/>
</dbReference>
<comment type="function">
    <text evidence="2">Purine salvage pathway enzyme that catalyzes the transfer of the ribosyl-5-phosphate group from 5-phospho-alpha-D-ribose 1-diphosphate (PRPP) to the N9 position of the 6-oxopurines hypoxanthine and guanine to form the corresponding ribonucleotides IMP (inosine 5'-monophosphate) and GMP (guanosine 5'-monophosphate), with the release of PPi.</text>
</comment>
<sequence>MSQERLETLISREEIQEKVQEMARQISEEYRGQEVFFICVLKGAVVFLADLMRFMKVPVEIDFMAVSSYGKSTVTSGIVRILKDLETSIENRNVIIVEDIVDTGLTLSYLMENLASRNPASLKICTLLDKVDCRRVEVTPDYRGFIIPDKFVVGYGLDCGEKYRNLADVCVLHR</sequence>
<keyword evidence="8 16" id="KW-0328">Glycosyltransferase</keyword>
<dbReference type="GO" id="GO:0005829">
    <property type="term" value="C:cytosol"/>
    <property type="evidence" value="ECO:0007669"/>
    <property type="project" value="TreeGrafter"/>
</dbReference>
<evidence type="ECO:0000313" key="18">
    <source>
        <dbReference type="EMBL" id="RQD73728.1"/>
    </source>
</evidence>
<evidence type="ECO:0000256" key="12">
    <source>
        <dbReference type="ARBA" id="ARBA00022741"/>
    </source>
</evidence>
<comment type="subcellular location">
    <subcellularLocation>
        <location evidence="3 16">Cytoplasm</location>
    </subcellularLocation>
</comment>
<comment type="pathway">
    <text evidence="4 16">Purine metabolism; IMP biosynthesis via salvage pathway; IMP from hypoxanthine: step 1/1.</text>
</comment>
<keyword evidence="9 16" id="KW-0808">Transferase</keyword>
<keyword evidence="12 16" id="KW-0547">Nucleotide-binding</keyword>
<dbReference type="GO" id="GO:0032263">
    <property type="term" value="P:GMP salvage"/>
    <property type="evidence" value="ECO:0007669"/>
    <property type="project" value="TreeGrafter"/>
</dbReference>
<evidence type="ECO:0000256" key="13">
    <source>
        <dbReference type="ARBA" id="ARBA00022842"/>
    </source>
</evidence>
<dbReference type="GO" id="GO:0052657">
    <property type="term" value="F:guanine phosphoribosyltransferase activity"/>
    <property type="evidence" value="ECO:0007669"/>
    <property type="project" value="UniProtKB-ARBA"/>
</dbReference>
<keyword evidence="13 16" id="KW-0460">Magnesium</keyword>
<feature type="domain" description="Phosphoribosyltransferase" evidence="17">
    <location>
        <begin position="13"/>
        <end position="158"/>
    </location>
</feature>
<keyword evidence="7 16" id="KW-0963">Cytoplasm</keyword>
<dbReference type="GO" id="GO:0000287">
    <property type="term" value="F:magnesium ion binding"/>
    <property type="evidence" value="ECO:0007669"/>
    <property type="project" value="TreeGrafter"/>
</dbReference>
<evidence type="ECO:0000256" key="1">
    <source>
        <dbReference type="ARBA" id="ARBA00001946"/>
    </source>
</evidence>
<evidence type="ECO:0000256" key="9">
    <source>
        <dbReference type="ARBA" id="ARBA00022679"/>
    </source>
</evidence>
<dbReference type="InterPro" id="IPR000836">
    <property type="entry name" value="PRTase_dom"/>
</dbReference>
<dbReference type="Gene3D" id="3.40.50.2020">
    <property type="match status" value="1"/>
</dbReference>
<comment type="catalytic activity">
    <reaction evidence="14">
        <text>GMP + diphosphate = guanine + 5-phospho-alpha-D-ribose 1-diphosphate</text>
        <dbReference type="Rhea" id="RHEA:25424"/>
        <dbReference type="ChEBI" id="CHEBI:16235"/>
        <dbReference type="ChEBI" id="CHEBI:33019"/>
        <dbReference type="ChEBI" id="CHEBI:58017"/>
        <dbReference type="ChEBI" id="CHEBI:58115"/>
        <dbReference type="EC" id="2.4.2.8"/>
    </reaction>
    <physiologicalReaction direction="right-to-left" evidence="14">
        <dbReference type="Rhea" id="RHEA:25426"/>
    </physiologicalReaction>
</comment>
<dbReference type="FunFam" id="3.40.50.2020:FF:000006">
    <property type="entry name" value="Hypoxanthine phosphoribosyltransferase"/>
    <property type="match status" value="1"/>
</dbReference>
<name>A0A424YAQ9_9FIRM</name>
<dbReference type="PANTHER" id="PTHR43340">
    <property type="entry name" value="HYPOXANTHINE-GUANINE PHOSPHORIBOSYLTRANSFERASE"/>
    <property type="match status" value="1"/>
</dbReference>
<evidence type="ECO:0000256" key="4">
    <source>
        <dbReference type="ARBA" id="ARBA00004669"/>
    </source>
</evidence>
<comment type="caution">
    <text evidence="18">The sequence shown here is derived from an EMBL/GenBank/DDBJ whole genome shotgun (WGS) entry which is preliminary data.</text>
</comment>
<evidence type="ECO:0000256" key="11">
    <source>
        <dbReference type="ARBA" id="ARBA00022726"/>
    </source>
</evidence>
<gene>
    <name evidence="18" type="primary">hpt</name>
    <name evidence="18" type="ORF">D5R97_08950</name>
</gene>
<evidence type="ECO:0000259" key="17">
    <source>
        <dbReference type="Pfam" id="PF00156"/>
    </source>
</evidence>
<dbReference type="GO" id="GO:0046100">
    <property type="term" value="P:hypoxanthine metabolic process"/>
    <property type="evidence" value="ECO:0007669"/>
    <property type="project" value="TreeGrafter"/>
</dbReference>
<evidence type="ECO:0000256" key="16">
    <source>
        <dbReference type="RuleBase" id="RU364099"/>
    </source>
</evidence>
<dbReference type="NCBIfam" id="TIGR01203">
    <property type="entry name" value="HGPRTase"/>
    <property type="match status" value="1"/>
</dbReference>
<organism evidence="18 19">
    <name type="scientific">Candidatus Syntrophonatronum acetioxidans</name>
    <dbReference type="NCBI Taxonomy" id="1795816"/>
    <lineage>
        <taxon>Bacteria</taxon>
        <taxon>Bacillati</taxon>
        <taxon>Bacillota</taxon>
        <taxon>Clostridia</taxon>
        <taxon>Eubacteriales</taxon>
        <taxon>Syntrophomonadaceae</taxon>
        <taxon>Candidatus Syntrophonatronum</taxon>
    </lineage>
</organism>
<dbReference type="SUPFAM" id="SSF53271">
    <property type="entry name" value="PRTase-like"/>
    <property type="match status" value="1"/>
</dbReference>
<keyword evidence="11 16" id="KW-0660">Purine salvage</keyword>
<dbReference type="GO" id="GO:0000166">
    <property type="term" value="F:nucleotide binding"/>
    <property type="evidence" value="ECO:0007669"/>
    <property type="project" value="UniProtKB-KW"/>
</dbReference>
<evidence type="ECO:0000256" key="6">
    <source>
        <dbReference type="ARBA" id="ARBA00008391"/>
    </source>
</evidence>
<evidence type="ECO:0000256" key="2">
    <source>
        <dbReference type="ARBA" id="ARBA00002049"/>
    </source>
</evidence>